<dbReference type="EMBL" id="CAJJDN010000146">
    <property type="protein sequence ID" value="CAD8123711.1"/>
    <property type="molecule type" value="Genomic_DNA"/>
</dbReference>
<dbReference type="PROSITE" id="PS50082">
    <property type="entry name" value="WD_REPEATS_2"/>
    <property type="match status" value="2"/>
</dbReference>
<name>A0A8S1R6D0_9CILI</name>
<proteinExistence type="predicted"/>
<dbReference type="InterPro" id="IPR001680">
    <property type="entry name" value="WD40_rpt"/>
</dbReference>
<dbReference type="Proteomes" id="UP000692954">
    <property type="component" value="Unassembled WGS sequence"/>
</dbReference>
<evidence type="ECO:0000313" key="2">
    <source>
        <dbReference type="EMBL" id="CAD8123711.1"/>
    </source>
</evidence>
<accession>A0A8S1R6D0</accession>
<organism evidence="2 3">
    <name type="scientific">Paramecium sonneborni</name>
    <dbReference type="NCBI Taxonomy" id="65129"/>
    <lineage>
        <taxon>Eukaryota</taxon>
        <taxon>Sar</taxon>
        <taxon>Alveolata</taxon>
        <taxon>Ciliophora</taxon>
        <taxon>Intramacronucleata</taxon>
        <taxon>Oligohymenophorea</taxon>
        <taxon>Peniculida</taxon>
        <taxon>Parameciidae</taxon>
        <taxon>Paramecium</taxon>
    </lineage>
</organism>
<dbReference type="Pfam" id="PF00400">
    <property type="entry name" value="WD40"/>
    <property type="match status" value="3"/>
</dbReference>
<feature type="repeat" description="WD" evidence="1">
    <location>
        <begin position="259"/>
        <end position="290"/>
    </location>
</feature>
<gene>
    <name evidence="2" type="ORF">PSON_ATCC_30995.1.T1460137</name>
</gene>
<evidence type="ECO:0000256" key="1">
    <source>
        <dbReference type="PROSITE-ProRule" id="PRU00221"/>
    </source>
</evidence>
<dbReference type="SMART" id="SM00320">
    <property type="entry name" value="WD40"/>
    <property type="match status" value="4"/>
</dbReference>
<dbReference type="PANTHER" id="PTHR19920">
    <property type="entry name" value="WD40 PROTEIN CIAO1"/>
    <property type="match status" value="1"/>
</dbReference>
<dbReference type="PROSITE" id="PS50294">
    <property type="entry name" value="WD_REPEATS_REGION"/>
    <property type="match status" value="2"/>
</dbReference>
<keyword evidence="3" id="KW-1185">Reference proteome</keyword>
<keyword evidence="1" id="KW-0853">WD repeat</keyword>
<protein>
    <submittedName>
        <fullName evidence="2">Uncharacterized protein</fullName>
    </submittedName>
</protein>
<reference evidence="2" key="1">
    <citation type="submission" date="2021-01" db="EMBL/GenBank/DDBJ databases">
        <authorList>
            <consortium name="Genoscope - CEA"/>
            <person name="William W."/>
        </authorList>
    </citation>
    <scope>NUCLEOTIDE SEQUENCE</scope>
</reference>
<evidence type="ECO:0000313" key="3">
    <source>
        <dbReference type="Proteomes" id="UP000692954"/>
    </source>
</evidence>
<sequence length="475" mass="56089">MDLICNTHEHNKQIEFICMRDQCQEDRLGCFECFQNGNHKNHMEEVQKMSIYINQVQQQAKEYDDLIQKLQEWINQLNIGYGVLKKELEQRCNQIRELSKSFDQSLYNELSPFLFSFEKNKLQLHQMISESVKNLTQAINNSKNVLKLEGKIHQSLRNNKLKLLKYELTNQIKEDYIFAFAFNKEASLVVAGYESSKIKVFDFQQGQLIQRQELSNHSKRVRCIQFLQKCVQFISGSYDRSIILWEAQDNKQFYCKQILEGHTDDINCLIINNDEDLIISGSDDKTIRLWIKKSQWQSSQILTYHNGSVFCISINESQNQFISCAADNLIIVCQKEVDSSLWNIFQTIKVEWGVRLCFINNNLFTFQPYNKKQMIIYEQNKQTKMFVKQKEIAVKAGNDCFWYFPQKYIKSKSLLLNKNGSSLNLIKIKENGEFFQEQIIDFDDNYIHGTISEDGEYIITWDCNNEQIQVRQFSE</sequence>
<dbReference type="GO" id="GO:0016226">
    <property type="term" value="P:iron-sulfur cluster assembly"/>
    <property type="evidence" value="ECO:0007669"/>
    <property type="project" value="TreeGrafter"/>
</dbReference>
<comment type="caution">
    <text evidence="2">The sequence shown here is derived from an EMBL/GenBank/DDBJ whole genome shotgun (WGS) entry which is preliminary data.</text>
</comment>
<dbReference type="OrthoDB" id="406844at2759"/>
<dbReference type="AlphaFoldDB" id="A0A8S1R6D0"/>
<dbReference type="CDD" id="cd19774">
    <property type="entry name" value="Bbox2_TRIM23_C-IX_rpt2"/>
    <property type="match status" value="1"/>
</dbReference>
<dbReference type="PANTHER" id="PTHR19920:SF0">
    <property type="entry name" value="CYTOSOLIC IRON-SULFUR PROTEIN ASSEMBLY PROTEIN CIAO1-RELATED"/>
    <property type="match status" value="1"/>
</dbReference>
<feature type="repeat" description="WD" evidence="1">
    <location>
        <begin position="214"/>
        <end position="255"/>
    </location>
</feature>
<dbReference type="GO" id="GO:0097361">
    <property type="term" value="C:cytosolic [4Fe-4S] assembly targeting complex"/>
    <property type="evidence" value="ECO:0007669"/>
    <property type="project" value="TreeGrafter"/>
</dbReference>